<evidence type="ECO:0000313" key="3">
    <source>
        <dbReference type="EMBL" id="MET3732986.1"/>
    </source>
</evidence>
<dbReference type="InterPro" id="IPR036198">
    <property type="entry name" value="Ecotin_sf"/>
</dbReference>
<dbReference type="PANTHER" id="PTHR35890:SF3">
    <property type="entry name" value="ECOTIN"/>
    <property type="match status" value="1"/>
</dbReference>
<proteinExistence type="inferred from homology"/>
<gene>
    <name evidence="3" type="ORF">ABID46_002578</name>
</gene>
<dbReference type="Proteomes" id="UP001549146">
    <property type="component" value="Unassembled WGS sequence"/>
</dbReference>
<dbReference type="PANTHER" id="PTHR35890">
    <property type="match status" value="1"/>
</dbReference>
<keyword evidence="4" id="KW-1185">Reference proteome</keyword>
<organism evidence="3 4">
    <name type="scientific">Moheibacter stercoris</name>
    <dbReference type="NCBI Taxonomy" id="1628251"/>
    <lineage>
        <taxon>Bacteria</taxon>
        <taxon>Pseudomonadati</taxon>
        <taxon>Bacteroidota</taxon>
        <taxon>Flavobacteriia</taxon>
        <taxon>Flavobacteriales</taxon>
        <taxon>Weeksellaceae</taxon>
        <taxon>Moheibacter</taxon>
    </lineage>
</organism>
<dbReference type="Gene3D" id="2.60.40.550">
    <property type="entry name" value="Ecotin"/>
    <property type="match status" value="1"/>
</dbReference>
<dbReference type="SUPFAM" id="SSF49772">
    <property type="entry name" value="Ecotin, trypsin inhibitor"/>
    <property type="match status" value="1"/>
</dbReference>
<accession>A0ABV2LWQ1</accession>
<evidence type="ECO:0000256" key="2">
    <source>
        <dbReference type="SAM" id="SignalP"/>
    </source>
</evidence>
<reference evidence="3 4" key="1">
    <citation type="submission" date="2024-06" db="EMBL/GenBank/DDBJ databases">
        <title>Genomic Encyclopedia of Type Strains, Phase IV (KMG-IV): sequencing the most valuable type-strain genomes for metagenomic binning, comparative biology and taxonomic classification.</title>
        <authorList>
            <person name="Goeker M."/>
        </authorList>
    </citation>
    <scope>NUCLEOTIDE SEQUENCE [LARGE SCALE GENOMIC DNA]</scope>
    <source>
        <strain evidence="3 4">DSM 29388</strain>
    </source>
</reference>
<feature type="chain" id="PRO_5046514459" evidence="2">
    <location>
        <begin position="23"/>
        <end position="164"/>
    </location>
</feature>
<keyword evidence="2" id="KW-0732">Signal</keyword>
<dbReference type="RefSeq" id="WP_354510721.1">
    <property type="nucleotide sequence ID" value="NZ_JBEPMO010000025.1"/>
</dbReference>
<dbReference type="InterPro" id="IPR005658">
    <property type="entry name" value="Prot_inh_ecotin"/>
</dbReference>
<name>A0ABV2LWQ1_9FLAO</name>
<comment type="caution">
    <text evidence="3">The sequence shown here is derived from an EMBL/GenBank/DDBJ whole genome shotgun (WGS) entry which is preliminary data.</text>
</comment>
<sequence>MIKFFSNLTILILLVSSTLLFAQNIKVDTSVFPKAQKGYEQFIIEVPHSSLEEDANKKIEIFVGKYMDVDTCNRHSLMGEFQSKDLQGWGYSYLEFNTNGDAISTMMGCGDNKMVSKFVTGQSYLTDYNGRMPIVIYVPEGYEVQYKIYQAMPEQFKALQTPKK</sequence>
<evidence type="ECO:0000256" key="1">
    <source>
        <dbReference type="ARBA" id="ARBA00010558"/>
    </source>
</evidence>
<dbReference type="EMBL" id="JBEPMO010000025">
    <property type="protein sequence ID" value="MET3732986.1"/>
    <property type="molecule type" value="Genomic_DNA"/>
</dbReference>
<protein>
    <submittedName>
        <fullName evidence="3">Ecotin</fullName>
    </submittedName>
</protein>
<comment type="similarity">
    <text evidence="1">Belongs to the protease inhibitor I11 (ecotin) family.</text>
</comment>
<dbReference type="Pfam" id="PF03974">
    <property type="entry name" value="Ecotin"/>
    <property type="match status" value="1"/>
</dbReference>
<feature type="signal peptide" evidence="2">
    <location>
        <begin position="1"/>
        <end position="22"/>
    </location>
</feature>
<evidence type="ECO:0000313" key="4">
    <source>
        <dbReference type="Proteomes" id="UP001549146"/>
    </source>
</evidence>